<keyword evidence="1" id="KW-0808">Transferase</keyword>
<protein>
    <submittedName>
        <fullName evidence="1">DNA methyltransferase</fullName>
    </submittedName>
</protein>
<keyword evidence="1" id="KW-0489">Methyltransferase</keyword>
<accession>A0AC61S503</accession>
<dbReference type="EMBL" id="SSTG01000072">
    <property type="protein sequence ID" value="THG50157.1"/>
    <property type="molecule type" value="Genomic_DNA"/>
</dbReference>
<dbReference type="Proteomes" id="UP000305401">
    <property type="component" value="Unassembled WGS sequence"/>
</dbReference>
<reference evidence="1" key="1">
    <citation type="submission" date="2019-04" db="EMBL/GenBank/DDBJ databases">
        <title>Microbes associate with the intestines of laboratory mice.</title>
        <authorList>
            <person name="Navarre W."/>
            <person name="Wong E."/>
            <person name="Huang K.C."/>
            <person name="Tropini C."/>
            <person name="Ng K."/>
            <person name="Yu B."/>
        </authorList>
    </citation>
    <scope>NUCLEOTIDE SEQUENCE</scope>
    <source>
        <strain evidence="1">NM86_A22</strain>
    </source>
</reference>
<sequence length="356" mass="41873">MQPLLFSEFEIPFKNKFPSTRYQGSKAKFVDWIWNEISNIPFQTALDAFGGTGCIAYKLKDNGKSVTYNDILPFNSIIGKALIENNSTLLSTSDIDFILAEHPHIAYPTFIEDNFKEIYYTDEENHWLDVVRYNISTIEDEYKQSLAWFALFQSCIIKRPYNLFHRKNLYVRLIDVDRSFGNKKTWDTPFEIHFRSFVEEANNAVFDNGTNCHVLSKDALTIENKYDLVYIDTPYINEKGVGVDYADFYHFLNGLIYYDNWSNLIDYNSKHHRLKREYNIWTDKDNILTGFSRLIEKFQNSFLVFSYRSNGIPSIESLINLLENKGRHNELHFSRDIKYALSDKKSKEVLIISYPQ</sequence>
<proteinExistence type="predicted"/>
<evidence type="ECO:0000313" key="2">
    <source>
        <dbReference type="Proteomes" id="UP000305401"/>
    </source>
</evidence>
<evidence type="ECO:0000313" key="1">
    <source>
        <dbReference type="EMBL" id="THG50157.1"/>
    </source>
</evidence>
<organism evidence="1 2">
    <name type="scientific">Muribaculum caecicola</name>
    <dbReference type="NCBI Taxonomy" id="3038144"/>
    <lineage>
        <taxon>Bacteria</taxon>
        <taxon>Pseudomonadati</taxon>
        <taxon>Bacteroidota</taxon>
        <taxon>Bacteroidia</taxon>
        <taxon>Bacteroidales</taxon>
        <taxon>Muribaculaceae</taxon>
        <taxon>Muribaculum</taxon>
    </lineage>
</organism>
<name>A0AC61S503_9BACT</name>
<comment type="caution">
    <text evidence="1">The sequence shown here is derived from an EMBL/GenBank/DDBJ whole genome shotgun (WGS) entry which is preliminary data.</text>
</comment>
<keyword evidence="2" id="KW-1185">Reference proteome</keyword>
<gene>
    <name evidence="1" type="ORF">E5990_06630</name>
</gene>